<dbReference type="Pfam" id="PF13432">
    <property type="entry name" value="TPR_16"/>
    <property type="match status" value="2"/>
</dbReference>
<comment type="similarity">
    <text evidence="2">Belongs to the LapB family.</text>
</comment>
<organism evidence="4 5">
    <name type="scientific">Dokdonella koreensis DS-123</name>
    <dbReference type="NCBI Taxonomy" id="1300342"/>
    <lineage>
        <taxon>Bacteria</taxon>
        <taxon>Pseudomonadati</taxon>
        <taxon>Pseudomonadota</taxon>
        <taxon>Gammaproteobacteria</taxon>
        <taxon>Lysobacterales</taxon>
        <taxon>Rhodanobacteraceae</taxon>
        <taxon>Dokdonella</taxon>
    </lineage>
</organism>
<dbReference type="KEGG" id="dko:I596_1711"/>
<keyword evidence="2" id="KW-0472">Membrane</keyword>
<dbReference type="SUPFAM" id="SSF48452">
    <property type="entry name" value="TPR-like"/>
    <property type="match status" value="2"/>
</dbReference>
<reference evidence="4 5" key="1">
    <citation type="submission" date="2016-04" db="EMBL/GenBank/DDBJ databases">
        <title>Complete genome sequence of Dokdonella koreensis DS-123T.</title>
        <authorList>
            <person name="Kim J.F."/>
            <person name="Lee H."/>
            <person name="Kwak M.-J."/>
        </authorList>
    </citation>
    <scope>NUCLEOTIDE SEQUENCE [LARGE SCALE GENOMIC DNA]</scope>
    <source>
        <strain evidence="4 5">DS-123</strain>
    </source>
</reference>
<dbReference type="PATRIC" id="fig|1300342.3.peg.1670"/>
<dbReference type="InterPro" id="IPR019734">
    <property type="entry name" value="TPR_rpt"/>
</dbReference>
<evidence type="ECO:0000313" key="5">
    <source>
        <dbReference type="Proteomes" id="UP000076830"/>
    </source>
</evidence>
<dbReference type="Proteomes" id="UP000076830">
    <property type="component" value="Chromosome"/>
</dbReference>
<dbReference type="Pfam" id="PF18073">
    <property type="entry name" value="Zn_ribbon_LapB"/>
    <property type="match status" value="1"/>
</dbReference>
<dbReference type="InterPro" id="IPR011990">
    <property type="entry name" value="TPR-like_helical_dom_sf"/>
</dbReference>
<keyword evidence="2" id="KW-0812">Transmembrane</keyword>
<comment type="function">
    <text evidence="2">Modulates cellular lipopolysaccharide (LPS) levels by regulating LpxC, which is involved in lipid A biosynthesis. May act by modulating the proteolytic activity of FtsH towards LpxC. May also coordinate assembly of proteins involved in LPS synthesis at the plasma membrane.</text>
</comment>
<comment type="subcellular location">
    <subcellularLocation>
        <location evidence="2">Cell inner membrane</location>
        <topology evidence="2">Single-pass membrane protein</topology>
        <orientation evidence="2">Cytoplasmic side</orientation>
    </subcellularLocation>
</comment>
<protein>
    <recommendedName>
        <fullName evidence="2">Lipopolysaccharide assembly protein B</fullName>
    </recommendedName>
</protein>
<feature type="binding site" evidence="2">
    <location>
        <position position="375"/>
    </location>
    <ligand>
        <name>Fe cation</name>
        <dbReference type="ChEBI" id="CHEBI:24875"/>
    </ligand>
</feature>
<keyword evidence="2" id="KW-1133">Transmembrane helix</keyword>
<dbReference type="Gene3D" id="1.25.40.10">
    <property type="entry name" value="Tetratricopeptide repeat domain"/>
    <property type="match status" value="2"/>
</dbReference>
<proteinExistence type="inferred from homology"/>
<dbReference type="AlphaFoldDB" id="A0A160DTM8"/>
<dbReference type="HAMAP" id="MF_00994">
    <property type="entry name" value="LPS_assembly_LapB"/>
    <property type="match status" value="1"/>
</dbReference>
<evidence type="ECO:0000313" key="4">
    <source>
        <dbReference type="EMBL" id="ANB17735.1"/>
    </source>
</evidence>
<keyword evidence="2" id="KW-0408">Iron</keyword>
<dbReference type="NCBIfam" id="NF008757">
    <property type="entry name" value="PRK11788.1-5"/>
    <property type="match status" value="1"/>
</dbReference>
<evidence type="ECO:0000259" key="3">
    <source>
        <dbReference type="Pfam" id="PF18073"/>
    </source>
</evidence>
<keyword evidence="1 2" id="KW-0479">Metal-binding</keyword>
<dbReference type="RefSeq" id="WP_067646143.1">
    <property type="nucleotide sequence ID" value="NZ_CP015249.1"/>
</dbReference>
<keyword evidence="2" id="KW-1003">Cell membrane</keyword>
<dbReference type="SMART" id="SM00028">
    <property type="entry name" value="TPR"/>
    <property type="match status" value="6"/>
</dbReference>
<dbReference type="GO" id="GO:0005506">
    <property type="term" value="F:iron ion binding"/>
    <property type="evidence" value="ECO:0007669"/>
    <property type="project" value="UniProtKB-UniRule"/>
</dbReference>
<dbReference type="InterPro" id="IPR030865">
    <property type="entry name" value="LapB"/>
</dbReference>
<dbReference type="EMBL" id="CP015249">
    <property type="protein sequence ID" value="ANB17735.1"/>
    <property type="molecule type" value="Genomic_DNA"/>
</dbReference>
<keyword evidence="2" id="KW-0802">TPR repeat</keyword>
<feature type="binding site" evidence="2">
    <location>
        <position position="361"/>
    </location>
    <ligand>
        <name>Fe cation</name>
        <dbReference type="ChEBI" id="CHEBI:24875"/>
    </ligand>
</feature>
<feature type="binding site" evidence="2">
    <location>
        <position position="358"/>
    </location>
    <ligand>
        <name>Fe cation</name>
        <dbReference type="ChEBI" id="CHEBI:24875"/>
    </ligand>
</feature>
<name>A0A160DTM8_9GAMM</name>
<dbReference type="GO" id="GO:0046890">
    <property type="term" value="P:regulation of lipid biosynthetic process"/>
    <property type="evidence" value="ECO:0007669"/>
    <property type="project" value="UniProtKB-UniRule"/>
</dbReference>
<keyword evidence="2" id="KW-0677">Repeat</keyword>
<keyword evidence="4" id="KW-0808">Transferase</keyword>
<dbReference type="GO" id="GO:0016740">
    <property type="term" value="F:transferase activity"/>
    <property type="evidence" value="ECO:0007669"/>
    <property type="project" value="UniProtKB-KW"/>
</dbReference>
<feature type="topological domain" description="Cytoplasmic" evidence="2">
    <location>
        <begin position="23"/>
        <end position="390"/>
    </location>
</feature>
<evidence type="ECO:0000256" key="1">
    <source>
        <dbReference type="ARBA" id="ARBA00022723"/>
    </source>
</evidence>
<accession>A0A160DTM8</accession>
<feature type="domain" description="LapB rubredoxin metal binding" evidence="3">
    <location>
        <begin position="356"/>
        <end position="383"/>
    </location>
</feature>
<dbReference type="InterPro" id="IPR041166">
    <property type="entry name" value="Rubredoxin_2"/>
</dbReference>
<feature type="binding site" evidence="2">
    <location>
        <position position="372"/>
    </location>
    <ligand>
        <name>Fe cation</name>
        <dbReference type="ChEBI" id="CHEBI:24875"/>
    </ligand>
</feature>
<dbReference type="GO" id="GO:0008653">
    <property type="term" value="P:lipopolysaccharide metabolic process"/>
    <property type="evidence" value="ECO:0007669"/>
    <property type="project" value="InterPro"/>
</dbReference>
<evidence type="ECO:0000256" key="2">
    <source>
        <dbReference type="HAMAP-Rule" id="MF_00994"/>
    </source>
</evidence>
<dbReference type="GO" id="GO:0009898">
    <property type="term" value="C:cytoplasmic side of plasma membrane"/>
    <property type="evidence" value="ECO:0007669"/>
    <property type="project" value="UniProtKB-UniRule"/>
</dbReference>
<dbReference type="STRING" id="1300342.I596_1711"/>
<keyword evidence="5" id="KW-1185">Reference proteome</keyword>
<sequence length="390" mass="43600">MNELALLFLLLPVAALSGWLLGRRGSERSSGARVNELSTSYFRGLNYLLNEQQDKAIEVFLKLAEINRDTVETHLALGNLFRRRGEVERAIRVHQHLIARPNLSESEKTVALLELGEDYMRAGLLDRAETLFSDLVAMDALAPSALRHLIGIYQHERDWNKAIEHARRLEKASGDSQAAIVAQFYCELAEQARAQADWGAALAYLDQAEGVEGRCVRASILRGHIESARGHLPQAIGAFERVAEQDVDYVPEILAPLLDCYARAQQMQRAEAFLLEISQRYKGVSPVLALAKLYASTRGEAVAIAYLNQTLRQRPSVRALIALIDVSLDRSRGEARENLLLLRDLARKLLEGQAMYRCNRCGFGAKAHHWQCPSCKSWESVRPIHGVVGE</sequence>
<gene>
    <name evidence="2" type="primary">lapB</name>
    <name evidence="4" type="ORF">I596_1711</name>
</gene>
<keyword evidence="2" id="KW-0997">Cell inner membrane</keyword>
<dbReference type="OrthoDB" id="507476at2"/>